<dbReference type="Gene3D" id="2.30.110.10">
    <property type="entry name" value="Electron Transport, Fmn-binding Protein, Chain A"/>
    <property type="match status" value="1"/>
</dbReference>
<dbReference type="Pfam" id="PF10012">
    <property type="entry name" value="DUF2255"/>
    <property type="match status" value="1"/>
</dbReference>
<dbReference type="AlphaFoldDB" id="A0A1H5I8Q6"/>
<proteinExistence type="predicted"/>
<protein>
    <recommendedName>
        <fullName evidence="3">DUF2255 family protein</fullName>
    </recommendedName>
</protein>
<evidence type="ECO:0000313" key="2">
    <source>
        <dbReference type="Proteomes" id="UP000181980"/>
    </source>
</evidence>
<dbReference type="Proteomes" id="UP000181980">
    <property type="component" value="Unassembled WGS sequence"/>
</dbReference>
<dbReference type="RefSeq" id="WP_069113114.1">
    <property type="nucleotide sequence ID" value="NZ_FNUC01000003.1"/>
</dbReference>
<dbReference type="SUPFAM" id="SSF50475">
    <property type="entry name" value="FMN-binding split barrel"/>
    <property type="match status" value="1"/>
</dbReference>
<dbReference type="EMBL" id="FNUC01000003">
    <property type="protein sequence ID" value="SEE35878.1"/>
    <property type="molecule type" value="Genomic_DNA"/>
</dbReference>
<dbReference type="InterPro" id="IPR012349">
    <property type="entry name" value="Split_barrel_FMN-bd"/>
</dbReference>
<evidence type="ECO:0000313" key="1">
    <source>
        <dbReference type="EMBL" id="SEE35878.1"/>
    </source>
</evidence>
<evidence type="ECO:0008006" key="3">
    <source>
        <dbReference type="Google" id="ProtNLM"/>
    </source>
</evidence>
<organism evidence="1 2">
    <name type="scientific">Jiangella alba</name>
    <dbReference type="NCBI Taxonomy" id="561176"/>
    <lineage>
        <taxon>Bacteria</taxon>
        <taxon>Bacillati</taxon>
        <taxon>Actinomycetota</taxon>
        <taxon>Actinomycetes</taxon>
        <taxon>Jiangellales</taxon>
        <taxon>Jiangellaceae</taxon>
        <taxon>Jiangella</taxon>
    </lineage>
</organism>
<keyword evidence="2" id="KW-1185">Reference proteome</keyword>
<accession>A0A1H5I8Q6</accession>
<name>A0A1H5I8Q6_9ACTN</name>
<dbReference type="InterPro" id="IPR016888">
    <property type="entry name" value="UCP028498"/>
</dbReference>
<reference evidence="2" key="1">
    <citation type="submission" date="2016-10" db="EMBL/GenBank/DDBJ databases">
        <authorList>
            <person name="Varghese N."/>
            <person name="Submissions S."/>
        </authorList>
    </citation>
    <scope>NUCLEOTIDE SEQUENCE [LARGE SCALE GENOMIC DNA]</scope>
    <source>
        <strain evidence="2">DSM 45237</strain>
    </source>
</reference>
<gene>
    <name evidence="1" type="ORF">SAMN04488561_1084</name>
</gene>
<sequence>MTDSSAVIDHLDHTGTVRLATRTEDGREIVTKIWAVVVDGQAYIRNGYGDSSKWYARLRRAGRAAFVDGDTRYDVTVQLADDEATNAAIDDAYSAKYAGSGSSLRMMITGDVRTTTLRVTPV</sequence>
<dbReference type="STRING" id="561176.SAMN04488561_1084"/>